<dbReference type="Proteomes" id="UP000011761">
    <property type="component" value="Unassembled WGS sequence"/>
</dbReference>
<evidence type="ECO:0000256" key="1">
    <source>
        <dbReference type="SAM" id="MobiDB-lite"/>
    </source>
</evidence>
<keyword evidence="3" id="KW-1185">Reference proteome</keyword>
<dbReference type="GeneID" id="19113878"/>
<dbReference type="KEGG" id="bcom:BAUCODRAFT_39751"/>
<dbReference type="HOGENOM" id="CLU_1906363_0_0_1"/>
<dbReference type="RefSeq" id="XP_007681816.1">
    <property type="nucleotide sequence ID" value="XM_007683626.1"/>
</dbReference>
<sequence length="133" mass="14410">MMDATKLCAAFLARSMSFTTDFVHGARYGARPPTKSHNEEEQVGKVDAVEVYKREANYIDKTDNVSTAGEVGEVGKTCERGEGSKKSDNSEHSENSVNSGKSETGETSETSEDSDKCSIFAAPIYRRGGLTDQ</sequence>
<evidence type="ECO:0000313" key="2">
    <source>
        <dbReference type="EMBL" id="EMC90952.1"/>
    </source>
</evidence>
<evidence type="ECO:0000313" key="3">
    <source>
        <dbReference type="Proteomes" id="UP000011761"/>
    </source>
</evidence>
<name>M2LAW2_BAUPA</name>
<dbReference type="AlphaFoldDB" id="M2LAW2"/>
<dbReference type="EMBL" id="KB445565">
    <property type="protein sequence ID" value="EMC90952.1"/>
    <property type="molecule type" value="Genomic_DNA"/>
</dbReference>
<protein>
    <submittedName>
        <fullName evidence="2">Uncharacterized protein</fullName>
    </submittedName>
</protein>
<feature type="compositionally biased region" description="Low complexity" evidence="1">
    <location>
        <begin position="99"/>
        <end position="108"/>
    </location>
</feature>
<reference evidence="2 3" key="1">
    <citation type="journal article" date="2012" name="PLoS Pathog.">
        <title>Diverse lifestyles and strategies of plant pathogenesis encoded in the genomes of eighteen Dothideomycetes fungi.</title>
        <authorList>
            <person name="Ohm R.A."/>
            <person name="Feau N."/>
            <person name="Henrissat B."/>
            <person name="Schoch C.L."/>
            <person name="Horwitz B.A."/>
            <person name="Barry K.W."/>
            <person name="Condon B.J."/>
            <person name="Copeland A.C."/>
            <person name="Dhillon B."/>
            <person name="Glaser F."/>
            <person name="Hesse C.N."/>
            <person name="Kosti I."/>
            <person name="LaButti K."/>
            <person name="Lindquist E.A."/>
            <person name="Lucas S."/>
            <person name="Salamov A.A."/>
            <person name="Bradshaw R.E."/>
            <person name="Ciuffetti L."/>
            <person name="Hamelin R.C."/>
            <person name="Kema G.H.J."/>
            <person name="Lawrence C."/>
            <person name="Scott J.A."/>
            <person name="Spatafora J.W."/>
            <person name="Turgeon B.G."/>
            <person name="de Wit P.J.G.M."/>
            <person name="Zhong S."/>
            <person name="Goodwin S.B."/>
            <person name="Grigoriev I.V."/>
        </authorList>
    </citation>
    <scope>NUCLEOTIDE SEQUENCE [LARGE SCALE GENOMIC DNA]</scope>
    <source>
        <strain evidence="2 3">UAMH 10762</strain>
    </source>
</reference>
<accession>M2LAW2</accession>
<gene>
    <name evidence="2" type="ORF">BAUCODRAFT_39751</name>
</gene>
<proteinExistence type="predicted"/>
<feature type="region of interest" description="Disordered" evidence="1">
    <location>
        <begin position="61"/>
        <end position="133"/>
    </location>
</feature>
<feature type="compositionally biased region" description="Basic and acidic residues" evidence="1">
    <location>
        <begin position="76"/>
        <end position="94"/>
    </location>
</feature>
<organism evidence="2 3">
    <name type="scientific">Baudoinia panamericana (strain UAMH 10762)</name>
    <name type="common">Angels' share fungus</name>
    <name type="synonym">Baudoinia compniacensis (strain UAMH 10762)</name>
    <dbReference type="NCBI Taxonomy" id="717646"/>
    <lineage>
        <taxon>Eukaryota</taxon>
        <taxon>Fungi</taxon>
        <taxon>Dikarya</taxon>
        <taxon>Ascomycota</taxon>
        <taxon>Pezizomycotina</taxon>
        <taxon>Dothideomycetes</taxon>
        <taxon>Dothideomycetidae</taxon>
        <taxon>Mycosphaerellales</taxon>
        <taxon>Teratosphaeriaceae</taxon>
        <taxon>Baudoinia</taxon>
    </lineage>
</organism>